<comment type="caution">
    <text evidence="1">The sequence shown here is derived from an EMBL/GenBank/DDBJ whole genome shotgun (WGS) entry which is preliminary data.</text>
</comment>
<reference evidence="1 2" key="1">
    <citation type="submission" date="2021-08" db="EMBL/GenBank/DDBJ databases">
        <title>Draft Genome Sequence of Phanerochaete sordida strain YK-624.</title>
        <authorList>
            <person name="Mori T."/>
            <person name="Dohra H."/>
            <person name="Suzuki T."/>
            <person name="Kawagishi H."/>
            <person name="Hirai H."/>
        </authorList>
    </citation>
    <scope>NUCLEOTIDE SEQUENCE [LARGE SCALE GENOMIC DNA]</scope>
    <source>
        <strain evidence="1 2">YK-624</strain>
    </source>
</reference>
<accession>A0A9P3LD15</accession>
<protein>
    <submittedName>
        <fullName evidence="1">Uncharacterized protein</fullName>
    </submittedName>
</protein>
<dbReference type="EMBL" id="BPQB01000019">
    <property type="protein sequence ID" value="GJE91061.1"/>
    <property type="molecule type" value="Genomic_DNA"/>
</dbReference>
<keyword evidence="2" id="KW-1185">Reference proteome</keyword>
<name>A0A9P3LD15_9APHY</name>
<sequence>MSTLSPILYRSHSMPPLKLQQRASPETSLQTSSIPSLPVELMEQILQEAWDLPLQRDDRIDMWLALTAVSHTVLSIFIRTSMRDVHIMTPAFARHYLKLIRPRTSFEPGESYLMRNACQVAHRLCRSLTFHIDSRSAGGGEPAIRLYADGDRAAEAVSSTLYVLSLVPVFVPALRRVVLQYTDWGFDDVLDQCRLLPLPAQVAALELRYAFSPRVARLGALARVHYARAFRVASMRWAMPQVRDLAVHGAPAPFVAAVAKMCTRLERLEVDRHVERDRTWSVPEGLHTLVLTDNKVRHGGCTTDWWSVARAVAGDVKVTATLYMQTMLSDTWQDLLARQRLKRMCLRQDTAIEHV</sequence>
<dbReference type="AlphaFoldDB" id="A0A9P3LD15"/>
<evidence type="ECO:0000313" key="2">
    <source>
        <dbReference type="Proteomes" id="UP000703269"/>
    </source>
</evidence>
<dbReference type="Proteomes" id="UP000703269">
    <property type="component" value="Unassembled WGS sequence"/>
</dbReference>
<gene>
    <name evidence="1" type="ORF">PsYK624_072090</name>
</gene>
<evidence type="ECO:0000313" key="1">
    <source>
        <dbReference type="EMBL" id="GJE91061.1"/>
    </source>
</evidence>
<dbReference type="OrthoDB" id="2836053at2759"/>
<proteinExistence type="predicted"/>
<organism evidence="1 2">
    <name type="scientific">Phanerochaete sordida</name>
    <dbReference type="NCBI Taxonomy" id="48140"/>
    <lineage>
        <taxon>Eukaryota</taxon>
        <taxon>Fungi</taxon>
        <taxon>Dikarya</taxon>
        <taxon>Basidiomycota</taxon>
        <taxon>Agaricomycotina</taxon>
        <taxon>Agaricomycetes</taxon>
        <taxon>Polyporales</taxon>
        <taxon>Phanerochaetaceae</taxon>
        <taxon>Phanerochaete</taxon>
    </lineage>
</organism>